<dbReference type="Proteomes" id="UP000000364">
    <property type="component" value="Chromosome"/>
</dbReference>
<dbReference type="KEGG" id="llm:llmg_2127"/>
<name>A2RN07_LACLM</name>
<dbReference type="eggNOG" id="COG4712">
    <property type="taxonomic scope" value="Bacteria"/>
</dbReference>
<protein>
    <submittedName>
        <fullName evidence="1">Putative translation initiation factor</fullName>
    </submittedName>
</protein>
<keyword evidence="1" id="KW-0648">Protein biosynthesis</keyword>
<dbReference type="EMBL" id="AM406671">
    <property type="protein sequence ID" value="CAL98694.1"/>
    <property type="molecule type" value="Genomic_DNA"/>
</dbReference>
<dbReference type="HOGENOM" id="CLU_3217888_0_0_9"/>
<dbReference type="GO" id="GO:0003743">
    <property type="term" value="F:translation initiation factor activity"/>
    <property type="evidence" value="ECO:0007669"/>
    <property type="project" value="UniProtKB-KW"/>
</dbReference>
<gene>
    <name evidence="1" type="ordered locus">llmg_2127</name>
</gene>
<evidence type="ECO:0000313" key="2">
    <source>
        <dbReference type="Proteomes" id="UP000000364"/>
    </source>
</evidence>
<keyword evidence="1" id="KW-0396">Initiation factor</keyword>
<evidence type="ECO:0000313" key="1">
    <source>
        <dbReference type="EMBL" id="CAL98694.1"/>
    </source>
</evidence>
<proteinExistence type="predicted"/>
<dbReference type="RefSeq" id="WP_011835835.1">
    <property type="nucleotide sequence ID" value="NC_009004.1"/>
</dbReference>
<sequence>MAIIAGKNYGASIYEQNDWLKMPLDEAYNDIEKFVDIKKEEQND</sequence>
<accession>A2RN07</accession>
<organism evidence="1 2">
    <name type="scientific">Lactococcus lactis subsp. cremoris (strain MG1363)</name>
    <dbReference type="NCBI Taxonomy" id="416870"/>
    <lineage>
        <taxon>Bacteria</taxon>
        <taxon>Bacillati</taxon>
        <taxon>Bacillota</taxon>
        <taxon>Bacilli</taxon>
        <taxon>Lactobacillales</taxon>
        <taxon>Streptococcaceae</taxon>
        <taxon>Lactococcus</taxon>
        <taxon>Lactococcus cremoris subsp. cremoris</taxon>
    </lineage>
</organism>
<dbReference type="AlphaFoldDB" id="A2RN07"/>
<reference evidence="1 2" key="1">
    <citation type="journal article" date="2007" name="J. Bacteriol.">
        <title>The complete genome sequence of the lactic acid bacterial paradigm Lactococcus lactis subsp. cremoris MG1363.</title>
        <authorList>
            <person name="Wegmann U."/>
            <person name="O'Connell-Motherway M."/>
            <person name="Zomer A."/>
            <person name="Buist G."/>
            <person name="Shearman C."/>
            <person name="Canchaya C."/>
            <person name="Ventura M."/>
            <person name="Goesmann A."/>
            <person name="Gasson M.J."/>
            <person name="Kuipers O.P."/>
            <person name="van Sinderen D."/>
            <person name="Kok J."/>
        </authorList>
    </citation>
    <scope>NUCLEOTIDE SEQUENCE [LARGE SCALE GENOMIC DNA]</scope>
    <source>
        <strain evidence="1 2">MG1363</strain>
    </source>
</reference>
<dbReference type="STRING" id="416870.llmg_2127"/>